<keyword evidence="5" id="KW-1185">Reference proteome</keyword>
<dbReference type="RefSeq" id="WP_010264691.1">
    <property type="nucleotide sequence ID" value="NZ_CAEG01000015.1"/>
</dbReference>
<dbReference type="PROSITE" id="PS51257">
    <property type="entry name" value="PROKAR_LIPOPROTEIN"/>
    <property type="match status" value="1"/>
</dbReference>
<dbReference type="STRING" id="1033731.SAMN05444145_10816"/>
<feature type="signal peptide" evidence="1">
    <location>
        <begin position="1"/>
        <end position="18"/>
    </location>
</feature>
<evidence type="ECO:0000313" key="5">
    <source>
        <dbReference type="Proteomes" id="UP000183253"/>
    </source>
</evidence>
<dbReference type="GO" id="GO:0016788">
    <property type="term" value="F:hydrolase activity, acting on ester bonds"/>
    <property type="evidence" value="ECO:0007669"/>
    <property type="project" value="UniProtKB-ARBA"/>
</dbReference>
<evidence type="ECO:0000256" key="1">
    <source>
        <dbReference type="SAM" id="SignalP"/>
    </source>
</evidence>
<dbReference type="Gene3D" id="2.60.40.10">
    <property type="entry name" value="Immunoglobulins"/>
    <property type="match status" value="1"/>
</dbReference>
<evidence type="ECO:0008006" key="6">
    <source>
        <dbReference type="Google" id="ProtNLM"/>
    </source>
</evidence>
<feature type="domain" description="BACON" evidence="3">
    <location>
        <begin position="35"/>
        <end position="116"/>
    </location>
</feature>
<dbReference type="Proteomes" id="UP000183253">
    <property type="component" value="Unassembled WGS sequence"/>
</dbReference>
<feature type="chain" id="PRO_5010336386" description="Binding domain-containing protein, N-terminal" evidence="1">
    <location>
        <begin position="19"/>
        <end position="553"/>
    </location>
</feature>
<accession>A0A1H4EQZ5</accession>
<protein>
    <recommendedName>
        <fullName evidence="6">Binding domain-containing protein, N-terminal</fullName>
    </recommendedName>
</protein>
<dbReference type="Gene3D" id="3.40.50.1110">
    <property type="entry name" value="SGNH hydrolase"/>
    <property type="match status" value="1"/>
</dbReference>
<keyword evidence="1" id="KW-0732">Signal</keyword>
<evidence type="ECO:0000313" key="4">
    <source>
        <dbReference type="EMBL" id="SEA86940.1"/>
    </source>
</evidence>
<dbReference type="EMBL" id="FNRI01000008">
    <property type="protein sequence ID" value="SEA86940.1"/>
    <property type="molecule type" value="Genomic_DNA"/>
</dbReference>
<dbReference type="CDD" id="cd14948">
    <property type="entry name" value="BACON"/>
    <property type="match status" value="1"/>
</dbReference>
<organism evidence="4 5">
    <name type="scientific">Alistipes timonensis JC136</name>
    <dbReference type="NCBI Taxonomy" id="1033731"/>
    <lineage>
        <taxon>Bacteria</taxon>
        <taxon>Pseudomonadati</taxon>
        <taxon>Bacteroidota</taxon>
        <taxon>Bacteroidia</taxon>
        <taxon>Bacteroidales</taxon>
        <taxon>Rikenellaceae</taxon>
        <taxon>Alistipes</taxon>
    </lineage>
</organism>
<name>A0A1H4EQZ5_9BACT</name>
<dbReference type="Pfam" id="PF16227">
    <property type="entry name" value="DUF4886"/>
    <property type="match status" value="1"/>
</dbReference>
<dbReference type="InterPro" id="IPR036514">
    <property type="entry name" value="SGNH_hydro_sf"/>
</dbReference>
<dbReference type="Pfam" id="PF19190">
    <property type="entry name" value="BACON_2"/>
    <property type="match status" value="1"/>
</dbReference>
<reference evidence="4 5" key="1">
    <citation type="submission" date="2016-10" db="EMBL/GenBank/DDBJ databases">
        <authorList>
            <person name="de Groot N.N."/>
        </authorList>
    </citation>
    <scope>NUCLEOTIDE SEQUENCE [LARGE SCALE GENOMIC DNA]</scope>
    <source>
        <strain evidence="4 5">DSM 25383</strain>
    </source>
</reference>
<dbReference type="AlphaFoldDB" id="A0A1H4EQZ5"/>
<dbReference type="OrthoDB" id="265974at2"/>
<evidence type="ECO:0000259" key="3">
    <source>
        <dbReference type="Pfam" id="PF19190"/>
    </source>
</evidence>
<feature type="domain" description="DUF4886" evidence="2">
    <location>
        <begin position="276"/>
        <end position="513"/>
    </location>
</feature>
<proteinExistence type="predicted"/>
<dbReference type="InterPro" id="IPR024361">
    <property type="entry name" value="BACON"/>
</dbReference>
<gene>
    <name evidence="4" type="ORF">SAMN05444145_10816</name>
</gene>
<evidence type="ECO:0000259" key="2">
    <source>
        <dbReference type="Pfam" id="PF16227"/>
    </source>
</evidence>
<dbReference type="InterPro" id="IPR032616">
    <property type="entry name" value="DUF4886"/>
</dbReference>
<sequence length="553" mass="59034">MKKFLFRILILAVFAAVAGCSSDEGGENPDIRFYAAPSSLNFDAGKSVLQLSVTTGTHWKITCDAEWLSAVPSEGTGSAKVGITAQANSQAGRRTSSLTIAYGGAEPAVIPVSQKVSEEDRTDLFDSTEEMKSYLKARVAACNYAESVTTTDGGMLKFGFKDAATRGVVKGSIPVFAVGNGGYWTADGAATPVKADEDALRGGSSPAVTDAGGKIALDGADTGVAVPAGGAVALRCVLHTGKYLCFFFADGEVIRIGSELDGTFNPPLPAGKNPLKILFIGNSFTVDATEHLPGMLASAGITHVRMVRAYHGGYKLPEFFENYGAPDICTYYYCEPGATKWSNDGTLNRSLKSIVESDTWDIVTLQEHTGTYCAWEWDETERGAISGLCDYIQQAQPLNRPTIGYIMAQAYGSAHDHYPRYFPDQQAMFGAIVGQVQKITAQTCIDVVIPSGTSLQNLRTSSLNKDNGMDLTRDLYHMDYGISRYAAAATVFRTLLTPCTGISVEGNGYRYSNSSTSTTGYSTPVTDANAPVAIRAALEACREPYAVTDMSKF</sequence>
<dbReference type="InterPro" id="IPR013783">
    <property type="entry name" value="Ig-like_fold"/>
</dbReference>